<dbReference type="PROSITE" id="PS50943">
    <property type="entry name" value="HTH_CROC1"/>
    <property type="match status" value="1"/>
</dbReference>
<dbReference type="OrthoDB" id="3675359at2"/>
<name>A0A3A5M1F1_9MICC</name>
<dbReference type="Proteomes" id="UP000272560">
    <property type="component" value="Unassembled WGS sequence"/>
</dbReference>
<organism evidence="2 3">
    <name type="scientific">Arthrobacter cheniae</name>
    <dbReference type="NCBI Taxonomy" id="1258888"/>
    <lineage>
        <taxon>Bacteria</taxon>
        <taxon>Bacillati</taxon>
        <taxon>Actinomycetota</taxon>
        <taxon>Actinomycetes</taxon>
        <taxon>Micrococcales</taxon>
        <taxon>Micrococcaceae</taxon>
        <taxon>Arthrobacter</taxon>
    </lineage>
</organism>
<dbReference type="GO" id="GO:0003677">
    <property type="term" value="F:DNA binding"/>
    <property type="evidence" value="ECO:0007669"/>
    <property type="project" value="InterPro"/>
</dbReference>
<dbReference type="InterPro" id="IPR011990">
    <property type="entry name" value="TPR-like_helical_dom_sf"/>
</dbReference>
<protein>
    <submittedName>
        <fullName evidence="2">XRE family transcriptional regulator</fullName>
    </submittedName>
</protein>
<proteinExistence type="predicted"/>
<dbReference type="SUPFAM" id="SSF47413">
    <property type="entry name" value="lambda repressor-like DNA-binding domains"/>
    <property type="match status" value="1"/>
</dbReference>
<sequence>MSEASVTQELSLVEASCEVDHGDFSGGQNHMRFGDILRQARSAKGLTQAELGAGVYSASYISLLERGQRQPTTDMVQHFASRLGMDVQTLNWWVEPPSVDDQPALTSAMFAAHHARDLRDDTLAASEAEYAASIAFEQRNGPAWWDMSMLQAQSLINLRRLEEAETVLLRVQSSSLLAQTPELRSVVQMRLSLIARGTGRLLEAVDLAHRAVEQAAELPDSSPARLQAAFILIAALAVKGDLDEAWDIAMSLDVTENVPAVPSRIIAHGAWAIGNVAFRRGEVAVGYEQHALAAKLLLPQADLEMWTNFHKSSANLKLEAGLVDESVRESIRNAEVGLELVGTKGQQLELLLAKARFALLTADLPAAAELLGEVNGQRENLDFESGIELESCLGHYYVALKSRRQAAHHLSEAARLYTEAGADEKAHELLDQVRALGA</sequence>
<evidence type="ECO:0000259" key="1">
    <source>
        <dbReference type="PROSITE" id="PS50943"/>
    </source>
</evidence>
<dbReference type="SMART" id="SM00530">
    <property type="entry name" value="HTH_XRE"/>
    <property type="match status" value="1"/>
</dbReference>
<dbReference type="AlphaFoldDB" id="A0A3A5M1F1"/>
<reference evidence="2 3" key="1">
    <citation type="submission" date="2018-09" db="EMBL/GenBank/DDBJ databases">
        <title>Novel species of Arthrobacter.</title>
        <authorList>
            <person name="Liu Q."/>
            <person name="Xin Y.-H."/>
        </authorList>
    </citation>
    <scope>NUCLEOTIDE SEQUENCE [LARGE SCALE GENOMIC DNA]</scope>
    <source>
        <strain evidence="2 3">Hz2</strain>
    </source>
</reference>
<evidence type="ECO:0000313" key="2">
    <source>
        <dbReference type="EMBL" id="RJT77994.1"/>
    </source>
</evidence>
<keyword evidence="3" id="KW-1185">Reference proteome</keyword>
<dbReference type="InterPro" id="IPR010982">
    <property type="entry name" value="Lambda_DNA-bd_dom_sf"/>
</dbReference>
<dbReference type="SUPFAM" id="SSF48452">
    <property type="entry name" value="TPR-like"/>
    <property type="match status" value="1"/>
</dbReference>
<dbReference type="CDD" id="cd00093">
    <property type="entry name" value="HTH_XRE"/>
    <property type="match status" value="1"/>
</dbReference>
<dbReference type="InterPro" id="IPR001387">
    <property type="entry name" value="Cro/C1-type_HTH"/>
</dbReference>
<dbReference type="Gene3D" id="1.25.40.10">
    <property type="entry name" value="Tetratricopeptide repeat domain"/>
    <property type="match status" value="1"/>
</dbReference>
<feature type="domain" description="HTH cro/C1-type" evidence="1">
    <location>
        <begin position="37"/>
        <end position="90"/>
    </location>
</feature>
<evidence type="ECO:0000313" key="3">
    <source>
        <dbReference type="Proteomes" id="UP000272560"/>
    </source>
</evidence>
<dbReference type="Pfam" id="PF13560">
    <property type="entry name" value="HTH_31"/>
    <property type="match status" value="1"/>
</dbReference>
<accession>A0A3A5M1F1</accession>
<dbReference type="EMBL" id="QZVT01000007">
    <property type="protein sequence ID" value="RJT77994.1"/>
    <property type="molecule type" value="Genomic_DNA"/>
</dbReference>
<comment type="caution">
    <text evidence="2">The sequence shown here is derived from an EMBL/GenBank/DDBJ whole genome shotgun (WGS) entry which is preliminary data.</text>
</comment>
<gene>
    <name evidence="2" type="ORF">D6T63_13645</name>
</gene>
<dbReference type="Gene3D" id="1.10.260.40">
    <property type="entry name" value="lambda repressor-like DNA-binding domains"/>
    <property type="match status" value="1"/>
</dbReference>